<organism evidence="3 4">
    <name type="scientific">Treponema pallidum subsp. pallidum (strain SS14)</name>
    <dbReference type="NCBI Taxonomy" id="455434"/>
    <lineage>
        <taxon>Bacteria</taxon>
        <taxon>Pseudomonadati</taxon>
        <taxon>Spirochaetota</taxon>
        <taxon>Spirochaetia</taxon>
        <taxon>Spirochaetales</taxon>
        <taxon>Treponemataceae</taxon>
        <taxon>Treponema</taxon>
    </lineage>
</organism>
<feature type="chain" id="PRO_5045155218" description="Outer membrane lipoprotein carrier protein LolA" evidence="2">
    <location>
        <begin position="29"/>
        <end position="230"/>
    </location>
</feature>
<dbReference type="Gene3D" id="2.50.20.10">
    <property type="entry name" value="Lipoprotein localisation LolA/LolB/LppX"/>
    <property type="match status" value="1"/>
</dbReference>
<dbReference type="SUPFAM" id="SSF89392">
    <property type="entry name" value="Prokaryotic lipoproteins and lipoprotein localization factors"/>
    <property type="match status" value="1"/>
</dbReference>
<protein>
    <recommendedName>
        <fullName evidence="5">Outer membrane lipoprotein carrier protein LolA</fullName>
    </recommendedName>
</protein>
<name>A0A0H3BI60_TREPS</name>
<evidence type="ECO:0000313" key="3">
    <source>
        <dbReference type="EMBL" id="ACD70759.1"/>
    </source>
</evidence>
<dbReference type="SMR" id="A0A0H3BI60"/>
<dbReference type="PANTHER" id="PTHR35869:SF1">
    <property type="entry name" value="OUTER-MEMBRANE LIPOPROTEIN CARRIER PROTEIN"/>
    <property type="match status" value="1"/>
</dbReference>
<dbReference type="InterPro" id="IPR004564">
    <property type="entry name" value="OM_lipoprot_carrier_LolA-like"/>
</dbReference>
<dbReference type="AlphaFoldDB" id="A0A0H3BI60"/>
<evidence type="ECO:0008006" key="5">
    <source>
        <dbReference type="Google" id="ProtNLM"/>
    </source>
</evidence>
<dbReference type="EMBL" id="CP000805">
    <property type="protein sequence ID" value="ACD70759.1"/>
    <property type="molecule type" value="Genomic_DNA"/>
</dbReference>
<reference evidence="3 4" key="1">
    <citation type="journal article" date="2008" name="BMC Microbiol.">
        <title>Complete genome sequence of Treponema pallidum ssp. pallidum strain SS14 determined with oligonucleotide arrays.</title>
        <authorList>
            <person name="Matejkova P."/>
            <person name="Strouhal M."/>
            <person name="Smajs D."/>
            <person name="Norris S.J."/>
            <person name="Palzkill T."/>
            <person name="Petrosino J.F."/>
            <person name="Sodergren E."/>
            <person name="Norton J.E."/>
            <person name="Singh J."/>
            <person name="Richmond T.A."/>
            <person name="Molla M.N."/>
            <person name="Albert T.J."/>
            <person name="Weinstock G.M."/>
        </authorList>
    </citation>
    <scope>NUCLEOTIDE SEQUENCE [LARGE SCALE GENOMIC DNA]</scope>
    <source>
        <strain evidence="3 4">SS14</strain>
    </source>
</reference>
<keyword evidence="1 2" id="KW-0732">Signal</keyword>
<dbReference type="PATRIC" id="fig|243276.5.peg.349"/>
<feature type="signal peptide" evidence="2">
    <location>
        <begin position="1"/>
        <end position="28"/>
    </location>
</feature>
<dbReference type="CDD" id="cd16325">
    <property type="entry name" value="LolA"/>
    <property type="match status" value="1"/>
</dbReference>
<dbReference type="KEGG" id="tpp:TPASS_0333"/>
<sequence length="230" mass="25559">MRRRRRFLTLCACAVHLLPLFPQTITTASVFFASVSEHYARLKDYAADLAMSTGSGTRAHLMRAKVIFKYPDRLRLDFSSPAEQTIVFTGDSLTIYLPTSRVALVQSVAKDDTVSAASLASPHGLALMKRFYTIAYETSSSPVPLGPDSGEMVVALVLNRKSAAETFKSLRVLVSAHTKLIRRIEAWPLSGEKITFDFSHYRLNVGIPDTRFLYDVPPTANVVHNFLFAD</sequence>
<dbReference type="RefSeq" id="WP_010881781.1">
    <property type="nucleotide sequence ID" value="NC_010741.1"/>
</dbReference>
<evidence type="ECO:0000256" key="2">
    <source>
        <dbReference type="SAM" id="SignalP"/>
    </source>
</evidence>
<gene>
    <name evidence="3" type="ordered locus">TPASS_0333</name>
</gene>
<evidence type="ECO:0000313" key="4">
    <source>
        <dbReference type="Proteomes" id="UP000001202"/>
    </source>
</evidence>
<dbReference type="GeneID" id="93876113"/>
<dbReference type="Proteomes" id="UP000001202">
    <property type="component" value="Chromosome"/>
</dbReference>
<evidence type="ECO:0000256" key="1">
    <source>
        <dbReference type="ARBA" id="ARBA00022729"/>
    </source>
</evidence>
<dbReference type="Pfam" id="PF03548">
    <property type="entry name" value="LolA"/>
    <property type="match status" value="1"/>
</dbReference>
<accession>A0A0H3BI60</accession>
<dbReference type="PANTHER" id="PTHR35869">
    <property type="entry name" value="OUTER-MEMBRANE LIPOPROTEIN CARRIER PROTEIN"/>
    <property type="match status" value="1"/>
</dbReference>
<proteinExistence type="predicted"/>
<dbReference type="InterPro" id="IPR029046">
    <property type="entry name" value="LolA/LolB/LppX"/>
</dbReference>